<evidence type="ECO:0000313" key="2">
    <source>
        <dbReference type="Proteomes" id="UP001230426"/>
    </source>
</evidence>
<accession>A0ABT9R7Z0</accession>
<keyword evidence="2" id="KW-1185">Reference proteome</keyword>
<dbReference type="Proteomes" id="UP001230426">
    <property type="component" value="Unassembled WGS sequence"/>
</dbReference>
<dbReference type="EMBL" id="JAUSRB010000002">
    <property type="protein sequence ID" value="MDP9864515.1"/>
    <property type="molecule type" value="Genomic_DNA"/>
</dbReference>
<reference evidence="1 2" key="1">
    <citation type="submission" date="2023-07" db="EMBL/GenBank/DDBJ databases">
        <title>Sequencing the genomes of 1000 actinobacteria strains.</title>
        <authorList>
            <person name="Klenk H.-P."/>
        </authorList>
    </citation>
    <scope>NUCLEOTIDE SEQUENCE [LARGE SCALE GENOMIC DNA]</scope>
    <source>
        <strain evidence="1 2">DSM 44109</strain>
    </source>
</reference>
<name>A0ABT9R7Z0_9ACTN</name>
<protein>
    <submittedName>
        <fullName evidence="1">Uncharacterized protein</fullName>
    </submittedName>
</protein>
<comment type="caution">
    <text evidence="1">The sequence shown here is derived from an EMBL/GenBank/DDBJ whole genome shotgun (WGS) entry which is preliminary data.</text>
</comment>
<sequence>MTPTLTTRGPWRKNKRMACDIDDPTGLVGEEPNIVTLVMDYVEFHINCPKLTALTDPHIQIGPQTWIFPEPGSRLDEDNLHGPKAAHFFPMERGGGHYLKRMMIR</sequence>
<organism evidence="1 2">
    <name type="scientific">Streptosporangium brasiliense</name>
    <dbReference type="NCBI Taxonomy" id="47480"/>
    <lineage>
        <taxon>Bacteria</taxon>
        <taxon>Bacillati</taxon>
        <taxon>Actinomycetota</taxon>
        <taxon>Actinomycetes</taxon>
        <taxon>Streptosporangiales</taxon>
        <taxon>Streptosporangiaceae</taxon>
        <taxon>Streptosporangium</taxon>
    </lineage>
</organism>
<dbReference type="RefSeq" id="WP_306862458.1">
    <property type="nucleotide sequence ID" value="NZ_JAUSRB010000002.1"/>
</dbReference>
<evidence type="ECO:0000313" key="1">
    <source>
        <dbReference type="EMBL" id="MDP9864515.1"/>
    </source>
</evidence>
<gene>
    <name evidence="1" type="ORF">J2S55_003781</name>
</gene>
<proteinExistence type="predicted"/>